<keyword evidence="3" id="KW-1185">Reference proteome</keyword>
<feature type="compositionally biased region" description="Low complexity" evidence="1">
    <location>
        <begin position="70"/>
        <end position="88"/>
    </location>
</feature>
<protein>
    <submittedName>
        <fullName evidence="2">Uncharacterized protein</fullName>
    </submittedName>
</protein>
<evidence type="ECO:0000313" key="3">
    <source>
        <dbReference type="Proteomes" id="UP000324222"/>
    </source>
</evidence>
<proteinExistence type="predicted"/>
<evidence type="ECO:0000313" key="2">
    <source>
        <dbReference type="EMBL" id="MPC74157.1"/>
    </source>
</evidence>
<dbReference type="Proteomes" id="UP000324222">
    <property type="component" value="Unassembled WGS sequence"/>
</dbReference>
<evidence type="ECO:0000256" key="1">
    <source>
        <dbReference type="SAM" id="MobiDB-lite"/>
    </source>
</evidence>
<sequence length="88" mass="10347">MRPPPVMNLPEANQHHHHHHLQHIHIPMRPVLLPPTRPLGDNAGVNEHLMEMRRNQEMRMRLWNRYMEHNTANNGNSSGTSNNRGNRD</sequence>
<feature type="region of interest" description="Disordered" evidence="1">
    <location>
        <begin position="1"/>
        <end position="24"/>
    </location>
</feature>
<feature type="region of interest" description="Disordered" evidence="1">
    <location>
        <begin position="68"/>
        <end position="88"/>
    </location>
</feature>
<gene>
    <name evidence="2" type="ORF">E2C01_068507</name>
</gene>
<organism evidence="2 3">
    <name type="scientific">Portunus trituberculatus</name>
    <name type="common">Swimming crab</name>
    <name type="synonym">Neptunus trituberculatus</name>
    <dbReference type="NCBI Taxonomy" id="210409"/>
    <lineage>
        <taxon>Eukaryota</taxon>
        <taxon>Metazoa</taxon>
        <taxon>Ecdysozoa</taxon>
        <taxon>Arthropoda</taxon>
        <taxon>Crustacea</taxon>
        <taxon>Multicrustacea</taxon>
        <taxon>Malacostraca</taxon>
        <taxon>Eumalacostraca</taxon>
        <taxon>Eucarida</taxon>
        <taxon>Decapoda</taxon>
        <taxon>Pleocyemata</taxon>
        <taxon>Brachyura</taxon>
        <taxon>Eubrachyura</taxon>
        <taxon>Portunoidea</taxon>
        <taxon>Portunidae</taxon>
        <taxon>Portuninae</taxon>
        <taxon>Portunus</taxon>
    </lineage>
</organism>
<comment type="caution">
    <text evidence="2">The sequence shown here is derived from an EMBL/GenBank/DDBJ whole genome shotgun (WGS) entry which is preliminary data.</text>
</comment>
<dbReference type="AlphaFoldDB" id="A0A5B7HY25"/>
<name>A0A5B7HY25_PORTR</name>
<accession>A0A5B7HY25</accession>
<reference evidence="2 3" key="1">
    <citation type="submission" date="2019-05" db="EMBL/GenBank/DDBJ databases">
        <title>Another draft genome of Portunus trituberculatus and its Hox gene families provides insights of decapod evolution.</title>
        <authorList>
            <person name="Jeong J.-H."/>
            <person name="Song I."/>
            <person name="Kim S."/>
            <person name="Choi T."/>
            <person name="Kim D."/>
            <person name="Ryu S."/>
            <person name="Kim W."/>
        </authorList>
    </citation>
    <scope>NUCLEOTIDE SEQUENCE [LARGE SCALE GENOMIC DNA]</scope>
    <source>
        <tissue evidence="2">Muscle</tissue>
    </source>
</reference>
<dbReference type="EMBL" id="VSRR010038365">
    <property type="protein sequence ID" value="MPC74157.1"/>
    <property type="molecule type" value="Genomic_DNA"/>
</dbReference>